<dbReference type="InterPro" id="IPR024079">
    <property type="entry name" value="MetalloPept_cat_dom_sf"/>
</dbReference>
<evidence type="ECO:0000313" key="1">
    <source>
        <dbReference type="EMBL" id="QLH03140.1"/>
    </source>
</evidence>
<proteinExistence type="predicted"/>
<dbReference type="OrthoDB" id="5021at2157"/>
<dbReference type="EMBL" id="CP026993">
    <property type="protein sequence ID" value="QLH03140.1"/>
    <property type="molecule type" value="Genomic_DNA"/>
</dbReference>
<dbReference type="Proteomes" id="UP000509771">
    <property type="component" value="Chromosome"/>
</dbReference>
<dbReference type="GO" id="GO:0008237">
    <property type="term" value="F:metallopeptidase activity"/>
    <property type="evidence" value="ECO:0007669"/>
    <property type="project" value="InterPro"/>
</dbReference>
<dbReference type="GeneID" id="56059588"/>
<protein>
    <recommendedName>
        <fullName evidence="3">Peptidase M10 metallopeptidase domain-containing protein</fullName>
    </recommendedName>
</protein>
<dbReference type="RefSeq" id="WP_179360244.1">
    <property type="nucleotide sequence ID" value="NZ_CP026993.1"/>
</dbReference>
<reference evidence="1 2" key="1">
    <citation type="submission" date="2018-02" db="EMBL/GenBank/DDBJ databases">
        <title>Complete genome of Nitrosopumilus cobalaminigenes HCA1.</title>
        <authorList>
            <person name="Qin W."/>
            <person name="Zheng Y."/>
            <person name="Stahl D.A."/>
        </authorList>
    </citation>
    <scope>NUCLEOTIDE SEQUENCE [LARGE SCALE GENOMIC DNA]</scope>
    <source>
        <strain evidence="1 2">HCA1</strain>
    </source>
</reference>
<sequence length="471" mass="53530">MRFIIIIAIAFVLLIPLFAIPTFQQEAFAKADYGLSYSQHKFSNQPIVCIYEPNVPNARDVIVESWIKETVLGVESWQHDLAASEYNLKDRWNIHTQVISLEDQVFFDNKDCDVEIRFVKLDPNYTAAGWHIFQNGKSQISLVYTETEVCRTWIEGNIRYTEWCYKDDLVRSKALGNTATHEFGHAISLGHYTSDNPYENAEWSSDPVRSPSVMTEAVHYNEEKNKIRPIDINKVKEIYGGEGFGEPKQTTPQNSPVFESKTLGGFESLFTLESTYYKEPGNTYYLTISGKVTEKAYSKGQNILLTTTFPDGHDEEQKVLAVGSRNFATQMRVDSSAETGKYTISARYMGYDSETITFSILDASEKPIPKAIPKVTPEPKEIKSLPTWLKNNVKWWSQGSIDDQSFTQGIEYLISDGIINVPITEKTVSQTDEIPLWVRTNANWWAEGMITDSDFVKGIEYLVNSGIIQVK</sequence>
<dbReference type="AlphaFoldDB" id="A0A7D5QZ94"/>
<evidence type="ECO:0008006" key="3">
    <source>
        <dbReference type="Google" id="ProtNLM"/>
    </source>
</evidence>
<accession>A0A7D5QZ94</accession>
<organism evidence="1 2">
    <name type="scientific">Nitrosopumilus cobalaminigenes</name>
    <dbReference type="NCBI Taxonomy" id="1470066"/>
    <lineage>
        <taxon>Archaea</taxon>
        <taxon>Nitrososphaerota</taxon>
        <taxon>Nitrososphaeria</taxon>
        <taxon>Nitrosopumilales</taxon>
        <taxon>Nitrosopumilaceae</taxon>
        <taxon>Nitrosopumilus</taxon>
    </lineage>
</organism>
<keyword evidence="2" id="KW-1185">Reference proteome</keyword>
<evidence type="ECO:0000313" key="2">
    <source>
        <dbReference type="Proteomes" id="UP000509771"/>
    </source>
</evidence>
<name>A0A7D5QZ94_9ARCH</name>
<gene>
    <name evidence="1" type="ORF">C5F47_06040</name>
</gene>
<dbReference type="KEGG" id="ncl:C5F47_06040"/>
<dbReference type="SUPFAM" id="SSF55486">
    <property type="entry name" value="Metalloproteases ('zincins'), catalytic domain"/>
    <property type="match status" value="1"/>
</dbReference>
<dbReference type="Gene3D" id="3.40.390.10">
    <property type="entry name" value="Collagenase (Catalytic Domain)"/>
    <property type="match status" value="1"/>
</dbReference>